<evidence type="ECO:0000313" key="5">
    <source>
        <dbReference type="Proteomes" id="UP000008631"/>
    </source>
</evidence>
<dbReference type="PANTHER" id="PTHR35303">
    <property type="entry name" value="OS02G0197800 PROTEIN"/>
    <property type="match status" value="1"/>
</dbReference>
<keyword evidence="2" id="KW-0408">Iron</keyword>
<dbReference type="Gene3D" id="3.30.2020.30">
    <property type="match status" value="1"/>
</dbReference>
<dbReference type="Pfam" id="PF06155">
    <property type="entry name" value="GBBH-like_N"/>
    <property type="match status" value="1"/>
</dbReference>
<reference evidence="4 5" key="2">
    <citation type="journal article" date="2011" name="Stand. Genomic Sci.">
        <title>Complete genome sequence of Isosphaera pallida type strain (IS1B).</title>
        <authorList>
            <consortium name="US DOE Joint Genome Institute (JGI-PGF)"/>
            <person name="Goker M."/>
            <person name="Cleland D."/>
            <person name="Saunders E."/>
            <person name="Lapidus A."/>
            <person name="Nolan M."/>
            <person name="Lucas S."/>
            <person name="Hammon N."/>
            <person name="Deshpande S."/>
            <person name="Cheng J.F."/>
            <person name="Tapia R."/>
            <person name="Han C."/>
            <person name="Goodwin L."/>
            <person name="Pitluck S."/>
            <person name="Liolios K."/>
            <person name="Pagani I."/>
            <person name="Ivanova N."/>
            <person name="Mavromatis K."/>
            <person name="Pati A."/>
            <person name="Chen A."/>
            <person name="Palaniappan K."/>
            <person name="Land M."/>
            <person name="Hauser L."/>
            <person name="Chang Y.J."/>
            <person name="Jeffries C.D."/>
            <person name="Detter J.C."/>
            <person name="Beck B."/>
            <person name="Woyke T."/>
            <person name="Bristow J."/>
            <person name="Eisen J.A."/>
            <person name="Markowitz V."/>
            <person name="Hugenholtz P."/>
            <person name="Kyrpides N.C."/>
            <person name="Klenk H.P."/>
        </authorList>
    </citation>
    <scope>NUCLEOTIDE SEQUENCE [LARGE SCALE GENOMIC DNA]</scope>
    <source>
        <strain evidence="5">ATCC 43644 / DSM 9630 / IS1B</strain>
    </source>
</reference>
<evidence type="ECO:0000259" key="3">
    <source>
        <dbReference type="Pfam" id="PF06155"/>
    </source>
</evidence>
<dbReference type="InterPro" id="IPR010376">
    <property type="entry name" value="GBBH-like_N"/>
</dbReference>
<reference key="1">
    <citation type="submission" date="2010-11" db="EMBL/GenBank/DDBJ databases">
        <title>The complete sequence of chromosome of Isophaera pallida ATCC 43644.</title>
        <authorList>
            <consortium name="US DOE Joint Genome Institute (JGI-PGF)"/>
            <person name="Lucas S."/>
            <person name="Copeland A."/>
            <person name="Lapidus A."/>
            <person name="Bruce D."/>
            <person name="Goodwin L."/>
            <person name="Pitluck S."/>
            <person name="Kyrpides N."/>
            <person name="Mavromatis K."/>
            <person name="Pagani I."/>
            <person name="Ivanova N."/>
            <person name="Saunders E."/>
            <person name="Brettin T."/>
            <person name="Detter J.C."/>
            <person name="Han C."/>
            <person name="Tapia R."/>
            <person name="Land M."/>
            <person name="Hauser L."/>
            <person name="Markowitz V."/>
            <person name="Cheng J.-F."/>
            <person name="Hugenholtz P."/>
            <person name="Woyke T."/>
            <person name="Wu D."/>
            <person name="Eisen J.A."/>
        </authorList>
    </citation>
    <scope>NUCLEOTIDE SEQUENCE</scope>
    <source>
        <strain>ATCC 43644</strain>
    </source>
</reference>
<protein>
    <recommendedName>
        <fullName evidence="3">Gamma-butyrobetaine hydroxylase-like N-terminal domain-containing protein</fullName>
    </recommendedName>
</protein>
<gene>
    <name evidence="4" type="ordered locus">Isop_1483</name>
</gene>
<accession>E8QY78</accession>
<dbReference type="RefSeq" id="WP_013564356.1">
    <property type="nucleotide sequence ID" value="NC_014962.1"/>
</dbReference>
<dbReference type="InParanoid" id="E8QY78"/>
<keyword evidence="1" id="KW-0479">Metal-binding</keyword>
<keyword evidence="5" id="KW-1185">Reference proteome</keyword>
<organism evidence="4 5">
    <name type="scientific">Isosphaera pallida (strain ATCC 43644 / DSM 9630 / IS1B)</name>
    <dbReference type="NCBI Taxonomy" id="575540"/>
    <lineage>
        <taxon>Bacteria</taxon>
        <taxon>Pseudomonadati</taxon>
        <taxon>Planctomycetota</taxon>
        <taxon>Planctomycetia</taxon>
        <taxon>Isosphaerales</taxon>
        <taxon>Isosphaeraceae</taxon>
        <taxon>Isosphaera</taxon>
    </lineage>
</organism>
<dbReference type="Proteomes" id="UP000008631">
    <property type="component" value="Chromosome"/>
</dbReference>
<dbReference type="eggNOG" id="COG3536">
    <property type="taxonomic scope" value="Bacteria"/>
</dbReference>
<evidence type="ECO:0000256" key="2">
    <source>
        <dbReference type="ARBA" id="ARBA00023004"/>
    </source>
</evidence>
<dbReference type="GO" id="GO:0046872">
    <property type="term" value="F:metal ion binding"/>
    <property type="evidence" value="ECO:0007669"/>
    <property type="project" value="UniProtKB-KW"/>
</dbReference>
<dbReference type="STRING" id="575540.Isop_1483"/>
<dbReference type="InterPro" id="IPR038492">
    <property type="entry name" value="GBBH-like_N_sf"/>
</dbReference>
<dbReference type="HOGENOM" id="CLU_117841_2_1_0"/>
<dbReference type="KEGG" id="ipa:Isop_1483"/>
<proteinExistence type="predicted"/>
<dbReference type="AlphaFoldDB" id="E8QY78"/>
<evidence type="ECO:0000313" key="4">
    <source>
        <dbReference type="EMBL" id="ADV62068.1"/>
    </source>
</evidence>
<name>E8QY78_ISOPI</name>
<sequence>MSEHKMIDPPTNIRALQSERVLELVWEDGVTDRLPYRFLRGRCPCASCVNEITGERVVGPEAIDPDVRPEGMAPVGSYAVKLVWSDGHSTGLFTWDRLRSLGREAKQWDGGP</sequence>
<feature type="domain" description="Gamma-butyrobetaine hydroxylase-like N-terminal" evidence="3">
    <location>
        <begin position="14"/>
        <end position="99"/>
    </location>
</feature>
<dbReference type="EMBL" id="CP002353">
    <property type="protein sequence ID" value="ADV62068.1"/>
    <property type="molecule type" value="Genomic_DNA"/>
</dbReference>
<evidence type="ECO:0000256" key="1">
    <source>
        <dbReference type="ARBA" id="ARBA00022723"/>
    </source>
</evidence>